<feature type="transmembrane region" description="Helical" evidence="9">
    <location>
        <begin position="161"/>
        <end position="180"/>
    </location>
</feature>
<evidence type="ECO:0000256" key="3">
    <source>
        <dbReference type="ARBA" id="ARBA00022448"/>
    </source>
</evidence>
<feature type="transmembrane region" description="Helical" evidence="9">
    <location>
        <begin position="256"/>
        <end position="276"/>
    </location>
</feature>
<dbReference type="PROSITE" id="PS50850">
    <property type="entry name" value="MFS"/>
    <property type="match status" value="1"/>
</dbReference>
<feature type="transmembrane region" description="Helical" evidence="9">
    <location>
        <begin position="333"/>
        <end position="353"/>
    </location>
</feature>
<evidence type="ECO:0000256" key="8">
    <source>
        <dbReference type="RuleBase" id="RU003755"/>
    </source>
</evidence>
<dbReference type="InterPro" id="IPR050171">
    <property type="entry name" value="MFS_Transporters"/>
</dbReference>
<keyword evidence="12" id="KW-1185">Reference proteome</keyword>
<keyword evidence="7 9" id="KW-0472">Membrane</keyword>
<accession>A0ABP7DMX3</accession>
<protein>
    <submittedName>
        <fullName evidence="11">Peptide MFS transporter</fullName>
    </submittedName>
</protein>
<evidence type="ECO:0000313" key="12">
    <source>
        <dbReference type="Proteomes" id="UP001501536"/>
    </source>
</evidence>
<evidence type="ECO:0000259" key="10">
    <source>
        <dbReference type="PROSITE" id="PS50850"/>
    </source>
</evidence>
<dbReference type="PANTHER" id="PTHR23517:SF15">
    <property type="entry name" value="PROTON-DEPENDENT OLIGOPEPTIDE FAMILY TRANSPORT PROTEIN"/>
    <property type="match status" value="1"/>
</dbReference>
<evidence type="ECO:0000256" key="9">
    <source>
        <dbReference type="SAM" id="Phobius"/>
    </source>
</evidence>
<comment type="caution">
    <text evidence="11">The sequence shown here is derived from an EMBL/GenBank/DDBJ whole genome shotgun (WGS) entry which is preliminary data.</text>
</comment>
<keyword evidence="5 8" id="KW-0812">Transmembrane</keyword>
<keyword evidence="6 9" id="KW-1133">Transmembrane helix</keyword>
<feature type="transmembrane region" description="Helical" evidence="9">
    <location>
        <begin position="288"/>
        <end position="313"/>
    </location>
</feature>
<proteinExistence type="inferred from homology"/>
<dbReference type="NCBIfam" id="TIGR00924">
    <property type="entry name" value="yjdL_sub1_fam"/>
    <property type="match status" value="1"/>
</dbReference>
<feature type="transmembrane region" description="Helical" evidence="9">
    <location>
        <begin position="186"/>
        <end position="205"/>
    </location>
</feature>
<feature type="transmembrane region" description="Helical" evidence="9">
    <location>
        <begin position="34"/>
        <end position="53"/>
    </location>
</feature>
<dbReference type="Gene3D" id="1.20.1250.20">
    <property type="entry name" value="MFS general substrate transporter like domains"/>
    <property type="match status" value="1"/>
</dbReference>
<dbReference type="EMBL" id="BAABCJ010000005">
    <property type="protein sequence ID" value="GAA3705930.1"/>
    <property type="molecule type" value="Genomic_DNA"/>
</dbReference>
<organism evidence="11 12">
    <name type="scientific">Zhihengliuella alba</name>
    <dbReference type="NCBI Taxonomy" id="547018"/>
    <lineage>
        <taxon>Bacteria</taxon>
        <taxon>Bacillati</taxon>
        <taxon>Actinomycetota</taxon>
        <taxon>Actinomycetes</taxon>
        <taxon>Micrococcales</taxon>
        <taxon>Micrococcaceae</taxon>
        <taxon>Zhihengliuella</taxon>
    </lineage>
</organism>
<gene>
    <name evidence="11" type="ORF">GCM10022377_19640</name>
</gene>
<keyword evidence="3 8" id="KW-0813">Transport</keyword>
<dbReference type="InterPro" id="IPR018456">
    <property type="entry name" value="PTR2_symporter_CS"/>
</dbReference>
<sequence>MTTTQPSPGEANQRVEKTFFGHPSMLFNLFSVELWERFSFYGMQAILAYYMYFSVTEGGLGLDQGLALSLVGAYGGGVYLSTILTAWIADRLLGSERVLFYSAIVVMAGHIALAVLPGAVGLAVGLVLVAVGSGGVKAAAGSLVGSLYTREDTRRDAGFSIFYMGVNIGALVGPLLTGFLQTRIGFHWGFGAAAVGMALGLAVYISGRKNLPESSHHVANPLPRESRRKFALIALLALAVVMVAFVTGLVNPSNLANTMAVAAIIASVVYFVVLLTSKKVEGTERKRVTAFIPLYIASAAFFALFQQQFTFIAVYSEERLDRRILGWEMPASWVQSINPVFIIIFAVVFAAFWTKLGNRQPSTPLKFGIALVIIGLAYLVFIPLESLEMTPLLALVGILLLVTWAELFLSPIGLSVATKLAPVAFTTQMLALFYLSISLGTTLAGILAGFYTEGNEIQYFIALGGTSIVLGVALMAATPGIKKLMVGVK</sequence>
<reference evidence="12" key="1">
    <citation type="journal article" date="2019" name="Int. J. Syst. Evol. Microbiol.">
        <title>The Global Catalogue of Microorganisms (GCM) 10K type strain sequencing project: providing services to taxonomists for standard genome sequencing and annotation.</title>
        <authorList>
            <consortium name="The Broad Institute Genomics Platform"/>
            <consortium name="The Broad Institute Genome Sequencing Center for Infectious Disease"/>
            <person name="Wu L."/>
            <person name="Ma J."/>
        </authorList>
    </citation>
    <scope>NUCLEOTIDE SEQUENCE [LARGE SCALE GENOMIC DNA]</scope>
    <source>
        <strain evidence="12">JCM 16961</strain>
    </source>
</reference>
<evidence type="ECO:0000256" key="5">
    <source>
        <dbReference type="ARBA" id="ARBA00022692"/>
    </source>
</evidence>
<dbReference type="InterPro" id="IPR000109">
    <property type="entry name" value="POT_fam"/>
</dbReference>
<comment type="similarity">
    <text evidence="2 8">Belongs to the major facilitator superfamily. Proton-dependent oligopeptide transporter (POT/PTR) (TC 2.A.17) family.</text>
</comment>
<evidence type="ECO:0000256" key="6">
    <source>
        <dbReference type="ARBA" id="ARBA00022989"/>
    </source>
</evidence>
<dbReference type="RefSeq" id="WP_344883730.1">
    <property type="nucleotide sequence ID" value="NZ_BAABCJ010000005.1"/>
</dbReference>
<feature type="transmembrane region" description="Helical" evidence="9">
    <location>
        <begin position="65"/>
        <end position="89"/>
    </location>
</feature>
<comment type="subcellular location">
    <subcellularLocation>
        <location evidence="1">Cell membrane</location>
        <topology evidence="1">Multi-pass membrane protein</topology>
    </subcellularLocation>
    <subcellularLocation>
        <location evidence="8">Membrane</location>
        <topology evidence="8">Multi-pass membrane protein</topology>
    </subcellularLocation>
</comment>
<dbReference type="CDD" id="cd17346">
    <property type="entry name" value="MFS_DtpA_like"/>
    <property type="match status" value="1"/>
</dbReference>
<dbReference type="InterPro" id="IPR036259">
    <property type="entry name" value="MFS_trans_sf"/>
</dbReference>
<feature type="transmembrane region" description="Helical" evidence="9">
    <location>
        <begin position="457"/>
        <end position="477"/>
    </location>
</feature>
<feature type="transmembrane region" description="Helical" evidence="9">
    <location>
        <begin position="230"/>
        <end position="250"/>
    </location>
</feature>
<evidence type="ECO:0000256" key="7">
    <source>
        <dbReference type="ARBA" id="ARBA00023136"/>
    </source>
</evidence>
<dbReference type="InterPro" id="IPR020846">
    <property type="entry name" value="MFS_dom"/>
</dbReference>
<dbReference type="InterPro" id="IPR005279">
    <property type="entry name" value="Dipep/tripep_permease"/>
</dbReference>
<dbReference type="PANTHER" id="PTHR23517">
    <property type="entry name" value="RESISTANCE PROTEIN MDTM, PUTATIVE-RELATED-RELATED"/>
    <property type="match status" value="1"/>
</dbReference>
<dbReference type="Pfam" id="PF00854">
    <property type="entry name" value="PTR2"/>
    <property type="match status" value="1"/>
</dbReference>
<feature type="transmembrane region" description="Helical" evidence="9">
    <location>
        <begin position="365"/>
        <end position="384"/>
    </location>
</feature>
<evidence type="ECO:0000313" key="11">
    <source>
        <dbReference type="EMBL" id="GAA3705930.1"/>
    </source>
</evidence>
<dbReference type="SUPFAM" id="SSF103473">
    <property type="entry name" value="MFS general substrate transporter"/>
    <property type="match status" value="1"/>
</dbReference>
<name>A0ABP7DMX3_9MICC</name>
<dbReference type="Proteomes" id="UP001501536">
    <property type="component" value="Unassembled WGS sequence"/>
</dbReference>
<feature type="transmembrane region" description="Helical" evidence="9">
    <location>
        <begin position="430"/>
        <end position="451"/>
    </location>
</feature>
<feature type="domain" description="Major facilitator superfamily (MFS) profile" evidence="10">
    <location>
        <begin position="28"/>
        <end position="482"/>
    </location>
</feature>
<evidence type="ECO:0000256" key="1">
    <source>
        <dbReference type="ARBA" id="ARBA00004651"/>
    </source>
</evidence>
<evidence type="ECO:0000256" key="4">
    <source>
        <dbReference type="ARBA" id="ARBA00022475"/>
    </source>
</evidence>
<keyword evidence="4" id="KW-1003">Cell membrane</keyword>
<dbReference type="PROSITE" id="PS01023">
    <property type="entry name" value="PTR2_2"/>
    <property type="match status" value="1"/>
</dbReference>
<feature type="transmembrane region" description="Helical" evidence="9">
    <location>
        <begin position="390"/>
        <end position="409"/>
    </location>
</feature>
<evidence type="ECO:0000256" key="2">
    <source>
        <dbReference type="ARBA" id="ARBA00005982"/>
    </source>
</evidence>